<dbReference type="EMBL" id="BAABRN010000010">
    <property type="protein sequence ID" value="GAA5501480.1"/>
    <property type="molecule type" value="Genomic_DNA"/>
</dbReference>
<comment type="caution">
    <text evidence="2">The sequence shown here is derived from an EMBL/GenBank/DDBJ whole genome shotgun (WGS) entry which is preliminary data.</text>
</comment>
<reference evidence="2 3" key="1">
    <citation type="submission" date="2024-02" db="EMBL/GenBank/DDBJ databases">
        <title>Deinococcus xinjiangensis NBRC 107630.</title>
        <authorList>
            <person name="Ichikawa N."/>
            <person name="Katano-Makiyama Y."/>
            <person name="Hidaka K."/>
        </authorList>
    </citation>
    <scope>NUCLEOTIDE SEQUENCE [LARGE SCALE GENOMIC DNA]</scope>
    <source>
        <strain evidence="2 3">NBRC 107630</strain>
    </source>
</reference>
<protein>
    <recommendedName>
        <fullName evidence="4">Alginate biosynthesis protein AlgP</fullName>
    </recommendedName>
</protein>
<gene>
    <name evidence="2" type="ORF">Dxin01_01212</name>
</gene>
<proteinExistence type="predicted"/>
<evidence type="ECO:0000256" key="1">
    <source>
        <dbReference type="SAM" id="MobiDB-lite"/>
    </source>
</evidence>
<feature type="compositionally biased region" description="Low complexity" evidence="1">
    <location>
        <begin position="335"/>
        <end position="366"/>
    </location>
</feature>
<feature type="region of interest" description="Disordered" evidence="1">
    <location>
        <begin position="334"/>
        <end position="381"/>
    </location>
</feature>
<dbReference type="Proteomes" id="UP001458946">
    <property type="component" value="Unassembled WGS sequence"/>
</dbReference>
<feature type="compositionally biased region" description="Basic and acidic residues" evidence="1">
    <location>
        <begin position="368"/>
        <end position="381"/>
    </location>
</feature>
<sequence>MTNESTGGVSKRSLVLLGAFAALALNKDLRRNLVLGTRQALDNAQSTLDDTVKPALSSAAQQAQHAAAVAAEQAGQTWETLREDGPERAQHLLGSAQGVVGTLAATAAERAAQVRKDAEKAAVQARKDYNKQYAPKLGALQDDLLDAADERTHQARKALKKAQRRGMVALADLGDKASSLRENALDTLDDQRRDAEHALARARRDAEKELRRAQKNWHPKKLEKAIEKRIAPVHKEVQREFVRLEKEAGRKGRRLEAKLKPAPKRSNVGMGSGLTGLALLGTGAVVLARVPAARRGVLNAVEALSPDAAQKLHDFSRQARNLVGDMWLETLDESAPPAAGAAKPTQAATTGASAAAAVEPNSAAAAKPEQKPADSTDKPKN</sequence>
<keyword evidence="3" id="KW-1185">Reference proteome</keyword>
<name>A0ABP9V875_9DEIO</name>
<accession>A0ABP9V875</accession>
<evidence type="ECO:0000313" key="3">
    <source>
        <dbReference type="Proteomes" id="UP001458946"/>
    </source>
</evidence>
<evidence type="ECO:0008006" key="4">
    <source>
        <dbReference type="Google" id="ProtNLM"/>
    </source>
</evidence>
<dbReference type="RefSeq" id="WP_353541453.1">
    <property type="nucleotide sequence ID" value="NZ_BAABRN010000010.1"/>
</dbReference>
<evidence type="ECO:0000313" key="2">
    <source>
        <dbReference type="EMBL" id="GAA5501480.1"/>
    </source>
</evidence>
<feature type="region of interest" description="Disordered" evidence="1">
    <location>
        <begin position="197"/>
        <end position="218"/>
    </location>
</feature>
<feature type="compositionally biased region" description="Basic and acidic residues" evidence="1">
    <location>
        <begin position="197"/>
        <end position="212"/>
    </location>
</feature>
<organism evidence="2 3">
    <name type="scientific">Deinococcus xinjiangensis</name>
    <dbReference type="NCBI Taxonomy" id="457454"/>
    <lineage>
        <taxon>Bacteria</taxon>
        <taxon>Thermotogati</taxon>
        <taxon>Deinococcota</taxon>
        <taxon>Deinococci</taxon>
        <taxon>Deinococcales</taxon>
        <taxon>Deinococcaceae</taxon>
        <taxon>Deinococcus</taxon>
    </lineage>
</organism>